<evidence type="ECO:0000256" key="1">
    <source>
        <dbReference type="SAM" id="MobiDB-lite"/>
    </source>
</evidence>
<dbReference type="AlphaFoldDB" id="A0A8H6T501"/>
<dbReference type="Proteomes" id="UP000613580">
    <property type="component" value="Unassembled WGS sequence"/>
</dbReference>
<gene>
    <name evidence="2" type="ORF">HMN09_00654800</name>
</gene>
<feature type="compositionally biased region" description="Low complexity" evidence="1">
    <location>
        <begin position="36"/>
        <end position="49"/>
    </location>
</feature>
<sequence>MDLFVLCPPKLNFKMDSPQTSMSPSTTPNQERPKRTTTWSKTSSKTSMTVRHYSEFDEKRHPQLVLERGELAVDQFQRAVKVRFTKIRPDKDRTIVRDEKTGRVIRVTDRYYDSSFLIHHVWPRSISSPNMSGRFKSKQRKDGGI</sequence>
<keyword evidence="3" id="KW-1185">Reference proteome</keyword>
<organism evidence="2 3">
    <name type="scientific">Mycena chlorophos</name>
    <name type="common">Agaric fungus</name>
    <name type="synonym">Agaricus chlorophos</name>
    <dbReference type="NCBI Taxonomy" id="658473"/>
    <lineage>
        <taxon>Eukaryota</taxon>
        <taxon>Fungi</taxon>
        <taxon>Dikarya</taxon>
        <taxon>Basidiomycota</taxon>
        <taxon>Agaricomycotina</taxon>
        <taxon>Agaricomycetes</taxon>
        <taxon>Agaricomycetidae</taxon>
        <taxon>Agaricales</taxon>
        <taxon>Marasmiineae</taxon>
        <taxon>Mycenaceae</taxon>
        <taxon>Mycena</taxon>
    </lineage>
</organism>
<evidence type="ECO:0000313" key="3">
    <source>
        <dbReference type="Proteomes" id="UP000613580"/>
    </source>
</evidence>
<feature type="compositionally biased region" description="Low complexity" evidence="1">
    <location>
        <begin position="17"/>
        <end position="28"/>
    </location>
</feature>
<protein>
    <submittedName>
        <fullName evidence="2">Uncharacterized protein</fullName>
    </submittedName>
</protein>
<feature type="region of interest" description="Disordered" evidence="1">
    <location>
        <begin position="14"/>
        <end position="54"/>
    </location>
</feature>
<accession>A0A8H6T501</accession>
<proteinExistence type="predicted"/>
<reference evidence="2" key="1">
    <citation type="submission" date="2020-05" db="EMBL/GenBank/DDBJ databases">
        <title>Mycena genomes resolve the evolution of fungal bioluminescence.</title>
        <authorList>
            <person name="Tsai I.J."/>
        </authorList>
    </citation>
    <scope>NUCLEOTIDE SEQUENCE</scope>
    <source>
        <strain evidence="2">110903Hualien_Pintung</strain>
    </source>
</reference>
<dbReference type="EMBL" id="JACAZE010000007">
    <property type="protein sequence ID" value="KAF7311106.1"/>
    <property type="molecule type" value="Genomic_DNA"/>
</dbReference>
<comment type="caution">
    <text evidence="2">The sequence shown here is derived from an EMBL/GenBank/DDBJ whole genome shotgun (WGS) entry which is preliminary data.</text>
</comment>
<evidence type="ECO:0000313" key="2">
    <source>
        <dbReference type="EMBL" id="KAF7311106.1"/>
    </source>
</evidence>
<name>A0A8H6T501_MYCCL</name>